<keyword evidence="1" id="KW-0472">Membrane</keyword>
<dbReference type="AlphaFoldDB" id="A0A1W1UYM7"/>
<feature type="transmembrane region" description="Helical" evidence="1">
    <location>
        <begin position="6"/>
        <end position="23"/>
    </location>
</feature>
<feature type="transmembrane region" description="Helical" evidence="1">
    <location>
        <begin position="44"/>
        <end position="65"/>
    </location>
</feature>
<keyword evidence="3" id="KW-1185">Reference proteome</keyword>
<dbReference type="OrthoDB" id="1910002at2"/>
<proteinExistence type="predicted"/>
<sequence length="225" mass="26981">MMTYILFSILNIGLILFVLIKIYKDKKIRRQGKDKIIIELNKNLNSMIASLIWFVTFIILLRIFIIKTNEVYHLLHQDYINSIFQLFNLEYLEHLRKYFLDNNMTRELVTIVSYKSNILSTLTLIIVSFCSLILESYLGWQRNIVYEHGILFKSETISWNDIVDYQWSKVYKNNLLKKGVQYDLNISLQKVRFFYFNNEVKFIVNYEDKELVNRVLKECVINGDT</sequence>
<evidence type="ECO:0000256" key="1">
    <source>
        <dbReference type="SAM" id="Phobius"/>
    </source>
</evidence>
<reference evidence="2 3" key="1">
    <citation type="submission" date="2017-04" db="EMBL/GenBank/DDBJ databases">
        <authorList>
            <person name="Afonso C.L."/>
            <person name="Miller P.J."/>
            <person name="Scott M.A."/>
            <person name="Spackman E."/>
            <person name="Goraichik I."/>
            <person name="Dimitrov K.M."/>
            <person name="Suarez D.L."/>
            <person name="Swayne D.E."/>
        </authorList>
    </citation>
    <scope>NUCLEOTIDE SEQUENCE [LARGE SCALE GENOMIC DNA]</scope>
    <source>
        <strain evidence="2 3">DSM 11270</strain>
    </source>
</reference>
<evidence type="ECO:0000313" key="2">
    <source>
        <dbReference type="EMBL" id="SMB86100.1"/>
    </source>
</evidence>
<name>A0A1W1UYM7_DESTI</name>
<evidence type="ECO:0000313" key="3">
    <source>
        <dbReference type="Proteomes" id="UP000192731"/>
    </source>
</evidence>
<dbReference type="STRING" id="656914.SAMN00017405_1116"/>
<organism evidence="2 3">
    <name type="scientific">Desulfonispora thiosulfatigenes DSM 11270</name>
    <dbReference type="NCBI Taxonomy" id="656914"/>
    <lineage>
        <taxon>Bacteria</taxon>
        <taxon>Bacillati</taxon>
        <taxon>Bacillota</taxon>
        <taxon>Clostridia</taxon>
        <taxon>Eubacteriales</taxon>
        <taxon>Peptococcaceae</taxon>
        <taxon>Desulfonispora</taxon>
    </lineage>
</organism>
<evidence type="ECO:0008006" key="4">
    <source>
        <dbReference type="Google" id="ProtNLM"/>
    </source>
</evidence>
<feature type="transmembrane region" description="Helical" evidence="1">
    <location>
        <begin position="118"/>
        <end position="138"/>
    </location>
</feature>
<accession>A0A1W1UYM7</accession>
<dbReference type="RefSeq" id="WP_084052513.1">
    <property type="nucleotide sequence ID" value="NZ_FWWT01000013.1"/>
</dbReference>
<keyword evidence="1" id="KW-1133">Transmembrane helix</keyword>
<dbReference type="EMBL" id="FWWT01000013">
    <property type="protein sequence ID" value="SMB86100.1"/>
    <property type="molecule type" value="Genomic_DNA"/>
</dbReference>
<protein>
    <recommendedName>
        <fullName evidence="4">DUF5673 domain-containing protein</fullName>
    </recommendedName>
</protein>
<dbReference type="Proteomes" id="UP000192731">
    <property type="component" value="Unassembled WGS sequence"/>
</dbReference>
<keyword evidence="1" id="KW-0812">Transmembrane</keyword>
<gene>
    <name evidence="2" type="ORF">SAMN00017405_1116</name>
</gene>